<dbReference type="CDD" id="cd00071">
    <property type="entry name" value="GMPK"/>
    <property type="match status" value="1"/>
</dbReference>
<keyword evidence="7 9" id="KW-0067">ATP-binding</keyword>
<dbReference type="InterPro" id="IPR027417">
    <property type="entry name" value="P-loop_NTPase"/>
</dbReference>
<reference evidence="11 12" key="1">
    <citation type="submission" date="2020-08" db="EMBL/GenBank/DDBJ databases">
        <title>Functional genomics of gut bacteria from endangered species of beetles.</title>
        <authorList>
            <person name="Carlos-Shanley C."/>
        </authorList>
    </citation>
    <scope>NUCLEOTIDE SEQUENCE [LARGE SCALE GENOMIC DNA]</scope>
    <source>
        <strain evidence="11 12">S00068</strain>
    </source>
</reference>
<evidence type="ECO:0000256" key="9">
    <source>
        <dbReference type="HAMAP-Rule" id="MF_00328"/>
    </source>
</evidence>
<name>A0ABR6Q1X2_9FLAO</name>
<comment type="similarity">
    <text evidence="1 9">Belongs to the guanylate kinase family.</text>
</comment>
<dbReference type="Pfam" id="PF00625">
    <property type="entry name" value="Guanylate_kin"/>
    <property type="match status" value="1"/>
</dbReference>
<dbReference type="InterPro" id="IPR008145">
    <property type="entry name" value="GK/Ca_channel_bsu"/>
</dbReference>
<evidence type="ECO:0000256" key="1">
    <source>
        <dbReference type="ARBA" id="ARBA00005790"/>
    </source>
</evidence>
<dbReference type="PANTHER" id="PTHR23117:SF13">
    <property type="entry name" value="GUANYLATE KINASE"/>
    <property type="match status" value="1"/>
</dbReference>
<evidence type="ECO:0000256" key="5">
    <source>
        <dbReference type="ARBA" id="ARBA00022741"/>
    </source>
</evidence>
<feature type="domain" description="Guanylate kinase-like" evidence="10">
    <location>
        <begin position="29"/>
        <end position="209"/>
    </location>
</feature>
<dbReference type="PROSITE" id="PS50052">
    <property type="entry name" value="GUANYLATE_KINASE_2"/>
    <property type="match status" value="1"/>
</dbReference>
<comment type="function">
    <text evidence="9">Essential for recycling GMP and indirectly, cGMP.</text>
</comment>
<organism evidence="11 12">
    <name type="scientific">Chryseobacterium sediminis</name>
    <dbReference type="NCBI Taxonomy" id="1679494"/>
    <lineage>
        <taxon>Bacteria</taxon>
        <taxon>Pseudomonadati</taxon>
        <taxon>Bacteroidota</taxon>
        <taxon>Flavobacteriia</taxon>
        <taxon>Flavobacteriales</taxon>
        <taxon>Weeksellaceae</taxon>
        <taxon>Chryseobacterium group</taxon>
        <taxon>Chryseobacterium</taxon>
    </lineage>
</organism>
<dbReference type="Gene3D" id="3.30.63.10">
    <property type="entry name" value="Guanylate Kinase phosphate binding domain"/>
    <property type="match status" value="1"/>
</dbReference>
<evidence type="ECO:0000313" key="11">
    <source>
        <dbReference type="EMBL" id="MBB6331696.1"/>
    </source>
</evidence>
<dbReference type="SMART" id="SM00072">
    <property type="entry name" value="GuKc"/>
    <property type="match status" value="1"/>
</dbReference>
<dbReference type="InterPro" id="IPR017665">
    <property type="entry name" value="Guanylate_kinase"/>
</dbReference>
<evidence type="ECO:0000256" key="3">
    <source>
        <dbReference type="ARBA" id="ARBA00016296"/>
    </source>
</evidence>
<dbReference type="PANTHER" id="PTHR23117">
    <property type="entry name" value="GUANYLATE KINASE-RELATED"/>
    <property type="match status" value="1"/>
</dbReference>
<evidence type="ECO:0000259" key="10">
    <source>
        <dbReference type="PROSITE" id="PS50052"/>
    </source>
</evidence>
<dbReference type="NCBIfam" id="TIGR03263">
    <property type="entry name" value="guanyl_kin"/>
    <property type="match status" value="1"/>
</dbReference>
<dbReference type="EMBL" id="JACHKS010000001">
    <property type="protein sequence ID" value="MBB6331696.1"/>
    <property type="molecule type" value="Genomic_DNA"/>
</dbReference>
<gene>
    <name evidence="9" type="primary">gmk</name>
    <name evidence="11" type="ORF">HNP24_002646</name>
</gene>
<evidence type="ECO:0000256" key="8">
    <source>
        <dbReference type="ARBA" id="ARBA00030128"/>
    </source>
</evidence>
<keyword evidence="4 9" id="KW-0808">Transferase</keyword>
<dbReference type="InterPro" id="IPR008144">
    <property type="entry name" value="Guanylate_kin-like_dom"/>
</dbReference>
<dbReference type="HAMAP" id="MF_00328">
    <property type="entry name" value="Guanylate_kinase"/>
    <property type="match status" value="1"/>
</dbReference>
<keyword evidence="5 9" id="KW-0547">Nucleotide-binding</keyword>
<protein>
    <recommendedName>
        <fullName evidence="3 9">Guanylate kinase</fullName>
        <ecNumber evidence="2 9">2.7.4.8</ecNumber>
    </recommendedName>
    <alternativeName>
        <fullName evidence="8 9">GMP kinase</fullName>
    </alternativeName>
</protein>
<evidence type="ECO:0000256" key="4">
    <source>
        <dbReference type="ARBA" id="ARBA00022679"/>
    </source>
</evidence>
<comment type="subcellular location">
    <subcellularLocation>
        <location evidence="9">Cytoplasm</location>
    </subcellularLocation>
</comment>
<keyword evidence="12" id="KW-1185">Reference proteome</keyword>
<proteinExistence type="inferred from homology"/>
<dbReference type="Gene3D" id="3.40.50.300">
    <property type="entry name" value="P-loop containing nucleotide triphosphate hydrolases"/>
    <property type="match status" value="1"/>
</dbReference>
<accession>A0ABR6Q1X2</accession>
<keyword evidence="9" id="KW-0963">Cytoplasm</keyword>
<evidence type="ECO:0000256" key="7">
    <source>
        <dbReference type="ARBA" id="ARBA00022840"/>
    </source>
</evidence>
<keyword evidence="6 9" id="KW-0418">Kinase</keyword>
<dbReference type="GO" id="GO:0004385">
    <property type="term" value="F:GMP kinase activity"/>
    <property type="evidence" value="ECO:0007669"/>
    <property type="project" value="UniProtKB-EC"/>
</dbReference>
<dbReference type="SUPFAM" id="SSF52540">
    <property type="entry name" value="P-loop containing nucleoside triphosphate hydrolases"/>
    <property type="match status" value="1"/>
</dbReference>
<dbReference type="Proteomes" id="UP000587367">
    <property type="component" value="Unassembled WGS sequence"/>
</dbReference>
<evidence type="ECO:0000313" key="12">
    <source>
        <dbReference type="Proteomes" id="UP000587367"/>
    </source>
</evidence>
<dbReference type="EC" id="2.7.4.8" evidence="2 9"/>
<evidence type="ECO:0000256" key="2">
    <source>
        <dbReference type="ARBA" id="ARBA00012961"/>
    </source>
</evidence>
<feature type="binding site" evidence="9">
    <location>
        <begin position="36"/>
        <end position="43"/>
    </location>
    <ligand>
        <name>ATP</name>
        <dbReference type="ChEBI" id="CHEBI:30616"/>
    </ligand>
</feature>
<sequence length="214" mass="24609">MRGNNSEYEYYGITTRNSQSRNPKPIEMDKVIIFSAPSGSGKTTLVKHSLETFPELEFSISCTTRQPRGSEVHQVDYHFLTPDEFRQKISEDAFVEYEEVYTDKYYGTLKSEVEKIWNQGKVVIFDVDVKGGISLKKYFGEKALSIFIEPPSIEELERRLISRNTDDAETIKTRVAKAEEEMTYASEFDKIVINTDLDVAKKEIESLIKSFISN</sequence>
<comment type="catalytic activity">
    <reaction evidence="9">
        <text>GMP + ATP = GDP + ADP</text>
        <dbReference type="Rhea" id="RHEA:20780"/>
        <dbReference type="ChEBI" id="CHEBI:30616"/>
        <dbReference type="ChEBI" id="CHEBI:58115"/>
        <dbReference type="ChEBI" id="CHEBI:58189"/>
        <dbReference type="ChEBI" id="CHEBI:456216"/>
        <dbReference type="EC" id="2.7.4.8"/>
    </reaction>
</comment>
<comment type="caution">
    <text evidence="11">The sequence shown here is derived from an EMBL/GenBank/DDBJ whole genome shotgun (WGS) entry which is preliminary data.</text>
</comment>
<evidence type="ECO:0000256" key="6">
    <source>
        <dbReference type="ARBA" id="ARBA00022777"/>
    </source>
</evidence>